<feature type="transmembrane region" description="Helical" evidence="6">
    <location>
        <begin position="135"/>
        <end position="154"/>
    </location>
</feature>
<gene>
    <name evidence="7" type="ORF">XNOV1_A029012</name>
</gene>
<keyword evidence="6" id="KW-1133">Transmembrane helix</keyword>
<feature type="transmembrane region" description="Helical" evidence="6">
    <location>
        <begin position="240"/>
        <end position="266"/>
    </location>
</feature>
<dbReference type="Gene3D" id="1.20.1070.10">
    <property type="entry name" value="Rhodopsin 7-helix transmembrane proteins"/>
    <property type="match status" value="1"/>
</dbReference>
<protein>
    <submittedName>
        <fullName evidence="7">Uncharacterized protein LOC117807007 isoform X2</fullName>
    </submittedName>
</protein>
<feature type="transmembrane region" description="Helical" evidence="6">
    <location>
        <begin position="46"/>
        <end position="70"/>
    </location>
</feature>
<sequence>MFYPTVQSFPTVMSFSSPSPNNTSLSSSNFFLDYVLENCFNNTVGLYIFTTFTIGSTLLLVPLCLFVFFVGHRQSRQQGPGWKMSHSDVFTYHAVAVELISVFGSTVLCCGIHAYLPGMIMFGGIFYSLNIPGQMVFHCLTGFERYLAVVHPITYRSLRTAKGMRIRDLTVCCAWLFSFAWAVAVTLINKLIFAITAFCVTVVFFLVISFCSLSVLCILTRPGPGKQGGKRQVDQSKMRAFYTILAILGLLMFRFGGNMISITLYAAIKILERGLCEMMLSVTWFLLPSRLVLPLLFLHRAGKLLCCKSKDGLG</sequence>
<proteinExistence type="predicted"/>
<keyword evidence="6" id="KW-0472">Membrane</keyword>
<dbReference type="EMBL" id="OY660886">
    <property type="protein sequence ID" value="CAJ1085809.1"/>
    <property type="molecule type" value="Genomic_DNA"/>
</dbReference>
<dbReference type="Proteomes" id="UP001178508">
    <property type="component" value="Chromosome 23"/>
</dbReference>
<feature type="transmembrane region" description="Helical" evidence="6">
    <location>
        <begin position="278"/>
        <end position="298"/>
    </location>
</feature>
<dbReference type="PANTHER" id="PTHR24232">
    <property type="entry name" value="G-PROTEIN COUPLED RECEPTOR"/>
    <property type="match status" value="1"/>
</dbReference>
<dbReference type="AlphaFoldDB" id="A0AAV1HLW6"/>
<evidence type="ECO:0000256" key="5">
    <source>
        <dbReference type="ARBA" id="ARBA00023224"/>
    </source>
</evidence>
<keyword evidence="5" id="KW-0807">Transducer</keyword>
<evidence type="ECO:0000313" key="7">
    <source>
        <dbReference type="EMBL" id="CAJ1085809.1"/>
    </source>
</evidence>
<keyword evidence="3" id="KW-0675">Receptor</keyword>
<dbReference type="GO" id="GO:0005886">
    <property type="term" value="C:plasma membrane"/>
    <property type="evidence" value="ECO:0007669"/>
    <property type="project" value="TreeGrafter"/>
</dbReference>
<evidence type="ECO:0000313" key="8">
    <source>
        <dbReference type="Proteomes" id="UP001178508"/>
    </source>
</evidence>
<feature type="transmembrane region" description="Helical" evidence="6">
    <location>
        <begin position="191"/>
        <end position="219"/>
    </location>
</feature>
<dbReference type="GO" id="GO:0007200">
    <property type="term" value="P:phospholipase C-activating G protein-coupled receptor signaling pathway"/>
    <property type="evidence" value="ECO:0007669"/>
    <property type="project" value="TreeGrafter"/>
</dbReference>
<evidence type="ECO:0000256" key="6">
    <source>
        <dbReference type="SAM" id="Phobius"/>
    </source>
</evidence>
<organism evidence="7 8">
    <name type="scientific">Xyrichtys novacula</name>
    <name type="common">Pearly razorfish</name>
    <name type="synonym">Hemipteronotus novacula</name>
    <dbReference type="NCBI Taxonomy" id="13765"/>
    <lineage>
        <taxon>Eukaryota</taxon>
        <taxon>Metazoa</taxon>
        <taxon>Chordata</taxon>
        <taxon>Craniata</taxon>
        <taxon>Vertebrata</taxon>
        <taxon>Euteleostomi</taxon>
        <taxon>Actinopterygii</taxon>
        <taxon>Neopterygii</taxon>
        <taxon>Teleostei</taxon>
        <taxon>Neoteleostei</taxon>
        <taxon>Acanthomorphata</taxon>
        <taxon>Eupercaria</taxon>
        <taxon>Labriformes</taxon>
        <taxon>Labridae</taxon>
        <taxon>Xyrichtys</taxon>
    </lineage>
</organism>
<keyword evidence="8" id="KW-1185">Reference proteome</keyword>
<feature type="transmembrane region" description="Helical" evidence="6">
    <location>
        <begin position="166"/>
        <end position="185"/>
    </location>
</feature>
<feature type="transmembrane region" description="Helical" evidence="6">
    <location>
        <begin position="90"/>
        <end position="115"/>
    </location>
</feature>
<keyword evidence="6" id="KW-0812">Transmembrane</keyword>
<reference evidence="7" key="1">
    <citation type="submission" date="2023-08" db="EMBL/GenBank/DDBJ databases">
        <authorList>
            <person name="Alioto T."/>
            <person name="Alioto T."/>
            <person name="Gomez Garrido J."/>
        </authorList>
    </citation>
    <scope>NUCLEOTIDE SEQUENCE</scope>
</reference>
<evidence type="ECO:0000256" key="1">
    <source>
        <dbReference type="ARBA" id="ARBA00004141"/>
    </source>
</evidence>
<evidence type="ECO:0000256" key="4">
    <source>
        <dbReference type="ARBA" id="ARBA00023180"/>
    </source>
</evidence>
<evidence type="ECO:0000256" key="2">
    <source>
        <dbReference type="ARBA" id="ARBA00023040"/>
    </source>
</evidence>
<name>A0AAV1HLW6_XYRNO</name>
<dbReference type="GO" id="GO:0035025">
    <property type="term" value="P:positive regulation of Rho protein signal transduction"/>
    <property type="evidence" value="ECO:0007669"/>
    <property type="project" value="TreeGrafter"/>
</dbReference>
<dbReference type="SUPFAM" id="SSF81321">
    <property type="entry name" value="Family A G protein-coupled receptor-like"/>
    <property type="match status" value="1"/>
</dbReference>
<keyword evidence="4" id="KW-0325">Glycoprotein</keyword>
<dbReference type="GO" id="GO:0070915">
    <property type="term" value="F:lysophosphatidic acid receptor activity"/>
    <property type="evidence" value="ECO:0007669"/>
    <property type="project" value="TreeGrafter"/>
</dbReference>
<comment type="subcellular location">
    <subcellularLocation>
        <location evidence="1">Membrane</location>
        <topology evidence="1">Multi-pass membrane protein</topology>
    </subcellularLocation>
</comment>
<accession>A0AAV1HLW6</accession>
<evidence type="ECO:0000256" key="3">
    <source>
        <dbReference type="ARBA" id="ARBA00023170"/>
    </source>
</evidence>
<keyword evidence="2" id="KW-0297">G-protein coupled receptor</keyword>
<dbReference type="PANTHER" id="PTHR24232:SF41">
    <property type="entry name" value="LYSOPHOSPHATIDIC ACID RECEPTOR 4"/>
    <property type="match status" value="1"/>
</dbReference>